<dbReference type="EMBL" id="ML736179">
    <property type="protein sequence ID" value="KAE8380624.1"/>
    <property type="molecule type" value="Genomic_DNA"/>
</dbReference>
<feature type="signal peptide" evidence="1">
    <location>
        <begin position="1"/>
        <end position="22"/>
    </location>
</feature>
<dbReference type="AlphaFoldDB" id="A0A5N7BFR8"/>
<dbReference type="Proteomes" id="UP000326198">
    <property type="component" value="Unassembled WGS sequence"/>
</dbReference>
<feature type="chain" id="PRO_5024806052" evidence="1">
    <location>
        <begin position="23"/>
        <end position="77"/>
    </location>
</feature>
<reference evidence="2 3" key="1">
    <citation type="submission" date="2019-04" db="EMBL/GenBank/DDBJ databases">
        <title>Friends and foes A comparative genomics studyof 23 Aspergillus species from section Flavi.</title>
        <authorList>
            <consortium name="DOE Joint Genome Institute"/>
            <person name="Kjaerbolling I."/>
            <person name="Vesth T."/>
            <person name="Frisvad J.C."/>
            <person name="Nybo J.L."/>
            <person name="Theobald S."/>
            <person name="Kildgaard S."/>
            <person name="Isbrandt T."/>
            <person name="Kuo A."/>
            <person name="Sato A."/>
            <person name="Lyhne E.K."/>
            <person name="Kogle M.E."/>
            <person name="Wiebenga A."/>
            <person name="Kun R.S."/>
            <person name="Lubbers R.J."/>
            <person name="Makela M.R."/>
            <person name="Barry K."/>
            <person name="Chovatia M."/>
            <person name="Clum A."/>
            <person name="Daum C."/>
            <person name="Haridas S."/>
            <person name="He G."/>
            <person name="LaButti K."/>
            <person name="Lipzen A."/>
            <person name="Mondo S."/>
            <person name="Riley R."/>
            <person name="Salamov A."/>
            <person name="Simmons B.A."/>
            <person name="Magnuson J.K."/>
            <person name="Henrissat B."/>
            <person name="Mortensen U.H."/>
            <person name="Larsen T.O."/>
            <person name="Devries R.P."/>
            <person name="Grigoriev I.V."/>
            <person name="Machida M."/>
            <person name="Baker S.E."/>
            <person name="Andersen M.R."/>
        </authorList>
    </citation>
    <scope>NUCLEOTIDE SEQUENCE [LARGE SCALE GENOMIC DNA]</scope>
    <source>
        <strain evidence="2 3">IBT 29228</strain>
    </source>
</reference>
<keyword evidence="3" id="KW-1185">Reference proteome</keyword>
<evidence type="ECO:0000256" key="1">
    <source>
        <dbReference type="SAM" id="SignalP"/>
    </source>
</evidence>
<proteinExistence type="predicted"/>
<protein>
    <submittedName>
        <fullName evidence="2">Uncharacterized protein</fullName>
    </submittedName>
</protein>
<organism evidence="2 3">
    <name type="scientific">Aspergillus bertholletiae</name>
    <dbReference type="NCBI Taxonomy" id="1226010"/>
    <lineage>
        <taxon>Eukaryota</taxon>
        <taxon>Fungi</taxon>
        <taxon>Dikarya</taxon>
        <taxon>Ascomycota</taxon>
        <taxon>Pezizomycotina</taxon>
        <taxon>Eurotiomycetes</taxon>
        <taxon>Eurotiomycetidae</taxon>
        <taxon>Eurotiales</taxon>
        <taxon>Aspergillaceae</taxon>
        <taxon>Aspergillus</taxon>
        <taxon>Aspergillus subgen. Circumdati</taxon>
    </lineage>
</organism>
<name>A0A5N7BFR8_9EURO</name>
<sequence>MANQQRCSLITCSFSLIVVVLGAAYRVGSGMDMVVIKGTSTRLNGPPHYDNSDYDLPDALPLGLPFPSNPLHREGAT</sequence>
<gene>
    <name evidence="2" type="ORF">BDV26DRAFT_257027</name>
</gene>
<keyword evidence="1" id="KW-0732">Signal</keyword>
<evidence type="ECO:0000313" key="3">
    <source>
        <dbReference type="Proteomes" id="UP000326198"/>
    </source>
</evidence>
<accession>A0A5N7BFR8</accession>
<evidence type="ECO:0000313" key="2">
    <source>
        <dbReference type="EMBL" id="KAE8380624.1"/>
    </source>
</evidence>